<gene>
    <name evidence="2" type="ORF">AVDCRST_MAG54-1829</name>
</gene>
<feature type="compositionally biased region" description="Low complexity" evidence="1">
    <location>
        <begin position="1"/>
        <end position="16"/>
    </location>
</feature>
<dbReference type="AlphaFoldDB" id="A0A6J4IE01"/>
<feature type="compositionally biased region" description="Basic and acidic residues" evidence="1">
    <location>
        <begin position="114"/>
        <end position="129"/>
    </location>
</feature>
<organism evidence="2">
    <name type="scientific">uncultured Actinomycetospora sp</name>
    <dbReference type="NCBI Taxonomy" id="1135996"/>
    <lineage>
        <taxon>Bacteria</taxon>
        <taxon>Bacillati</taxon>
        <taxon>Actinomycetota</taxon>
        <taxon>Actinomycetes</taxon>
        <taxon>Pseudonocardiales</taxon>
        <taxon>Pseudonocardiaceae</taxon>
        <taxon>Actinomycetospora</taxon>
        <taxon>environmental samples</taxon>
    </lineage>
</organism>
<feature type="compositionally biased region" description="Basic residues" evidence="1">
    <location>
        <begin position="98"/>
        <end position="109"/>
    </location>
</feature>
<feature type="compositionally biased region" description="Basic residues" evidence="1">
    <location>
        <begin position="169"/>
        <end position="185"/>
    </location>
</feature>
<evidence type="ECO:0000256" key="1">
    <source>
        <dbReference type="SAM" id="MobiDB-lite"/>
    </source>
</evidence>
<evidence type="ECO:0000313" key="2">
    <source>
        <dbReference type="EMBL" id="CAA9247609.1"/>
    </source>
</evidence>
<sequence>MTASTPGSSGLTTSSSEPRRNRWCAGPHPGHALHRAGQGVQAPVPGGTVRVVVGRHGSWGAGPGPPSPAADLAGDRRAVHADPVADGGADSHVDRGARHAGRHGGRGAGHRAGLARDEDRQQGRLDRVLRGARHGRPADRHGGGGVDPAVRARGGAERDVGGDADPAGLRRRGAGVRRAPCRRGHAAADEQQRGHEQGQDRAPHALVIATVTGMVNVAFWHPVSDALDIDAASFSVSVAEPFAGMVVPDEPPVSVTPVVEHVPVPPAAVGEPFGVTDVSVTG</sequence>
<dbReference type="EMBL" id="CADCTH010000245">
    <property type="protein sequence ID" value="CAA9247609.1"/>
    <property type="molecule type" value="Genomic_DNA"/>
</dbReference>
<feature type="region of interest" description="Disordered" evidence="1">
    <location>
        <begin position="1"/>
        <end position="201"/>
    </location>
</feature>
<feature type="compositionally biased region" description="Basic and acidic residues" evidence="1">
    <location>
        <begin position="186"/>
        <end position="201"/>
    </location>
</feature>
<feature type="compositionally biased region" description="Low complexity" evidence="1">
    <location>
        <begin position="43"/>
        <end position="56"/>
    </location>
</feature>
<proteinExistence type="predicted"/>
<accession>A0A6J4IE01</accession>
<reference evidence="2" key="1">
    <citation type="submission" date="2020-02" db="EMBL/GenBank/DDBJ databases">
        <authorList>
            <person name="Meier V. D."/>
        </authorList>
    </citation>
    <scope>NUCLEOTIDE SEQUENCE</scope>
    <source>
        <strain evidence="2">AVDCRST_MAG54</strain>
    </source>
</reference>
<name>A0A6J4IE01_9PSEU</name>
<protein>
    <submittedName>
        <fullName evidence="2">Uncharacterized protein</fullName>
    </submittedName>
</protein>